<comment type="caution">
    <text evidence="2">The sequence shown here is derived from an EMBL/GenBank/DDBJ whole genome shotgun (WGS) entry which is preliminary data.</text>
</comment>
<dbReference type="InterPro" id="IPR016794">
    <property type="entry name" value="UCP21603_acetyltransf"/>
</dbReference>
<dbReference type="Pfam" id="PF13312">
    <property type="entry name" value="DUF4081"/>
    <property type="match status" value="1"/>
</dbReference>
<dbReference type="InterPro" id="IPR025289">
    <property type="entry name" value="DUF4081"/>
</dbReference>
<dbReference type="Proteomes" id="UP001232536">
    <property type="component" value="Unassembled WGS sequence"/>
</dbReference>
<keyword evidence="2" id="KW-0808">Transferase</keyword>
<proteinExistence type="predicted"/>
<organism evidence="2 3">
    <name type="scientific">Actinotalea lenta</name>
    <dbReference type="NCBI Taxonomy" id="3064654"/>
    <lineage>
        <taxon>Bacteria</taxon>
        <taxon>Bacillati</taxon>
        <taxon>Actinomycetota</taxon>
        <taxon>Actinomycetes</taxon>
        <taxon>Micrococcales</taxon>
        <taxon>Cellulomonadaceae</taxon>
        <taxon>Actinotalea</taxon>
    </lineage>
</organism>
<evidence type="ECO:0000313" key="3">
    <source>
        <dbReference type="Proteomes" id="UP001232536"/>
    </source>
</evidence>
<dbReference type="InterPro" id="IPR000182">
    <property type="entry name" value="GNAT_dom"/>
</dbReference>
<dbReference type="PROSITE" id="PS51186">
    <property type="entry name" value="GNAT"/>
    <property type="match status" value="1"/>
</dbReference>
<reference evidence="2 3" key="1">
    <citation type="submission" date="2023-07" db="EMBL/GenBank/DDBJ databases">
        <title>Description of novel actinomycetes strains, isolated from tidal flat sediment.</title>
        <authorList>
            <person name="Lu C."/>
        </authorList>
    </citation>
    <scope>NUCLEOTIDE SEQUENCE [LARGE SCALE GENOMIC DNA]</scope>
    <source>
        <strain evidence="2 3">SYSU T00b441</strain>
    </source>
</reference>
<feature type="domain" description="N-acetyltransferase" evidence="1">
    <location>
        <begin position="146"/>
        <end position="290"/>
    </location>
</feature>
<dbReference type="PIRSF" id="PIRSF021603">
    <property type="entry name" value="UCP21603_acetyltransf"/>
    <property type="match status" value="1"/>
</dbReference>
<dbReference type="InterPro" id="IPR016181">
    <property type="entry name" value="Acyl_CoA_acyltransferase"/>
</dbReference>
<dbReference type="Gene3D" id="3.40.630.30">
    <property type="match status" value="1"/>
</dbReference>
<sequence>MAGWRIDAPTRRAPGSVDLADAARLCAEDPVGSVLAAARIEAALAGRARRGGPQLWGVERGGELVAVAWAGANLVPVVRPGDEQALDVLAETALNHGRRCSSIVGPAEAVLGVWQRIEPHWGPAREVRADQPSMVIDGPPARDPDPQVRLGTPADLPALMPACVAMFTEEVGYSPLEGSPGSYEARVRGLVDEGRSYVRMAHGPSGPEVLFKAELGAVSSAVAQVQGVWVPPEHRSSGLATAGMAAVVGHALATVAPRVSLYVNDYNAPALRVYRKVGFRQVGTYATVLF</sequence>
<dbReference type="Pfam" id="PF00583">
    <property type="entry name" value="Acetyltransf_1"/>
    <property type="match status" value="1"/>
</dbReference>
<dbReference type="RefSeq" id="WP_304600982.1">
    <property type="nucleotide sequence ID" value="NZ_JAUQYO010000001.1"/>
</dbReference>
<dbReference type="EMBL" id="JAUQYP010000001">
    <property type="protein sequence ID" value="MDO8107353.1"/>
    <property type="molecule type" value="Genomic_DNA"/>
</dbReference>
<gene>
    <name evidence="2" type="ORF">Q6348_09115</name>
</gene>
<protein>
    <submittedName>
        <fullName evidence="2">GNAT family N-acetyltransferase</fullName>
        <ecNumber evidence="2">2.3.1.-</ecNumber>
    </submittedName>
</protein>
<dbReference type="SUPFAM" id="SSF55729">
    <property type="entry name" value="Acyl-CoA N-acyltransferases (Nat)"/>
    <property type="match status" value="1"/>
</dbReference>
<accession>A0ABT9DDH2</accession>
<evidence type="ECO:0000313" key="2">
    <source>
        <dbReference type="EMBL" id="MDO8107353.1"/>
    </source>
</evidence>
<dbReference type="EC" id="2.3.1.-" evidence="2"/>
<name>A0ABT9DDH2_9CELL</name>
<dbReference type="GO" id="GO:0016746">
    <property type="term" value="F:acyltransferase activity"/>
    <property type="evidence" value="ECO:0007669"/>
    <property type="project" value="UniProtKB-KW"/>
</dbReference>
<keyword evidence="2" id="KW-0012">Acyltransferase</keyword>
<evidence type="ECO:0000259" key="1">
    <source>
        <dbReference type="PROSITE" id="PS51186"/>
    </source>
</evidence>
<keyword evidence="3" id="KW-1185">Reference proteome</keyword>